<dbReference type="SUPFAM" id="SSF47413">
    <property type="entry name" value="lambda repressor-like DNA-binding domains"/>
    <property type="match status" value="1"/>
</dbReference>
<name>A0A212KAL9_9PROT</name>
<accession>A0A212KAL9</accession>
<dbReference type="PROSITE" id="PS50943">
    <property type="entry name" value="HTH_CROC1"/>
    <property type="match status" value="1"/>
</dbReference>
<gene>
    <name evidence="2" type="ORF">KL86APRO_12457</name>
</gene>
<dbReference type="InterPro" id="IPR010982">
    <property type="entry name" value="Lambda_DNA-bd_dom_sf"/>
</dbReference>
<organism evidence="2">
    <name type="scientific">uncultured Alphaproteobacteria bacterium</name>
    <dbReference type="NCBI Taxonomy" id="91750"/>
    <lineage>
        <taxon>Bacteria</taxon>
        <taxon>Pseudomonadati</taxon>
        <taxon>Pseudomonadota</taxon>
        <taxon>Alphaproteobacteria</taxon>
        <taxon>environmental samples</taxon>
    </lineage>
</organism>
<dbReference type="Gene3D" id="1.10.260.40">
    <property type="entry name" value="lambda repressor-like DNA-binding domains"/>
    <property type="match status" value="1"/>
</dbReference>
<reference evidence="2" key="1">
    <citation type="submission" date="2016-04" db="EMBL/GenBank/DDBJ databases">
        <authorList>
            <person name="Evans L.H."/>
            <person name="Alamgir A."/>
            <person name="Owens N."/>
            <person name="Weber N.D."/>
            <person name="Virtaneva K."/>
            <person name="Barbian K."/>
            <person name="Babar A."/>
            <person name="Rosenke K."/>
        </authorList>
    </citation>
    <scope>NUCLEOTIDE SEQUENCE</scope>
    <source>
        <strain evidence="2">86</strain>
    </source>
</reference>
<sequence>MIERRIPKNVVTENGPDPIDVHVGQRIRLRRNLVGMTQEQLASSVGVTFQQIQKYERGFNRVSASRLYDIGNVLSVPISFFFQDVSTQVAEERYGSLPETFEPRSAAHLAEDDGFAEDPLSRTETLELVRNYWKIRNEKARAQVYALVKAMAQSES</sequence>
<proteinExistence type="predicted"/>
<dbReference type="InterPro" id="IPR001387">
    <property type="entry name" value="Cro/C1-type_HTH"/>
</dbReference>
<protein>
    <submittedName>
        <fullName evidence="2">Uncharacterized HTH-type transcriptional regulator Smed_0045</fullName>
    </submittedName>
</protein>
<dbReference type="SMART" id="SM00530">
    <property type="entry name" value="HTH_XRE"/>
    <property type="match status" value="1"/>
</dbReference>
<evidence type="ECO:0000313" key="2">
    <source>
        <dbReference type="EMBL" id="SBW08794.1"/>
    </source>
</evidence>
<evidence type="ECO:0000259" key="1">
    <source>
        <dbReference type="PROSITE" id="PS50943"/>
    </source>
</evidence>
<dbReference type="AlphaFoldDB" id="A0A212KAL9"/>
<feature type="domain" description="HTH cro/C1-type" evidence="1">
    <location>
        <begin position="27"/>
        <end position="81"/>
    </location>
</feature>
<dbReference type="CDD" id="cd00093">
    <property type="entry name" value="HTH_XRE"/>
    <property type="match status" value="1"/>
</dbReference>
<dbReference type="EMBL" id="FLUO01000001">
    <property type="protein sequence ID" value="SBW08794.1"/>
    <property type="molecule type" value="Genomic_DNA"/>
</dbReference>
<dbReference type="GO" id="GO:0003677">
    <property type="term" value="F:DNA binding"/>
    <property type="evidence" value="ECO:0007669"/>
    <property type="project" value="InterPro"/>
</dbReference>
<dbReference type="Pfam" id="PF01381">
    <property type="entry name" value="HTH_3"/>
    <property type="match status" value="1"/>
</dbReference>